<dbReference type="RefSeq" id="WP_089407688.1">
    <property type="nucleotide sequence ID" value="NZ_FZOU01000002.1"/>
</dbReference>
<gene>
    <name evidence="3" type="primary">rpiA</name>
    <name evidence="4" type="ORF">SAMN05421770_102176</name>
</gene>
<dbReference type="NCBIfam" id="NF001924">
    <property type="entry name" value="PRK00702.1"/>
    <property type="match status" value="1"/>
</dbReference>
<dbReference type="OrthoDB" id="5870696at2"/>
<dbReference type="SUPFAM" id="SSF75445">
    <property type="entry name" value="D-ribose-5-phosphate isomerase (RpiA), lid domain"/>
    <property type="match status" value="1"/>
</dbReference>
<feature type="binding site" evidence="3">
    <location>
        <begin position="98"/>
        <end position="101"/>
    </location>
    <ligand>
        <name>substrate</name>
    </ligand>
</feature>
<comment type="pathway">
    <text evidence="3">Carbohydrate degradation; pentose phosphate pathway; D-ribose 5-phosphate from D-ribulose 5-phosphate (non-oxidative stage): step 1/1.</text>
</comment>
<evidence type="ECO:0000256" key="2">
    <source>
        <dbReference type="ARBA" id="ARBA00023235"/>
    </source>
</evidence>
<evidence type="ECO:0000256" key="3">
    <source>
        <dbReference type="HAMAP-Rule" id="MF_00170"/>
    </source>
</evidence>
<organism evidence="4 5">
    <name type="scientific">Granulicella rosea</name>
    <dbReference type="NCBI Taxonomy" id="474952"/>
    <lineage>
        <taxon>Bacteria</taxon>
        <taxon>Pseudomonadati</taxon>
        <taxon>Acidobacteriota</taxon>
        <taxon>Terriglobia</taxon>
        <taxon>Terriglobales</taxon>
        <taxon>Acidobacteriaceae</taxon>
        <taxon>Granulicella</taxon>
    </lineage>
</organism>
<dbReference type="InterPro" id="IPR004788">
    <property type="entry name" value="Ribose5P_isomerase_type_A"/>
</dbReference>
<dbReference type="Gene3D" id="3.30.70.260">
    <property type="match status" value="1"/>
</dbReference>
<dbReference type="PANTHER" id="PTHR11934:SF0">
    <property type="entry name" value="RIBOSE-5-PHOSPHATE ISOMERASE"/>
    <property type="match status" value="1"/>
</dbReference>
<dbReference type="CDD" id="cd01398">
    <property type="entry name" value="RPI_A"/>
    <property type="match status" value="1"/>
</dbReference>
<feature type="active site" description="Proton acceptor" evidence="3">
    <location>
        <position position="107"/>
    </location>
</feature>
<feature type="binding site" evidence="3">
    <location>
        <position position="125"/>
    </location>
    <ligand>
        <name>substrate</name>
    </ligand>
</feature>
<comment type="similarity">
    <text evidence="3">Belongs to the ribose 5-phosphate isomerase family.</text>
</comment>
<dbReference type="PANTHER" id="PTHR11934">
    <property type="entry name" value="RIBOSE-5-PHOSPHATE ISOMERASE"/>
    <property type="match status" value="1"/>
</dbReference>
<evidence type="ECO:0000313" key="5">
    <source>
        <dbReference type="Proteomes" id="UP000198356"/>
    </source>
</evidence>
<name>A0A239H0P3_9BACT</name>
<protein>
    <recommendedName>
        <fullName evidence="3">Ribose-5-phosphate isomerase A</fullName>
        <ecNumber evidence="3">5.3.1.6</ecNumber>
    </recommendedName>
    <alternativeName>
        <fullName evidence="3">Phosphoriboisomerase A</fullName>
        <shortName evidence="3">PRI</shortName>
    </alternativeName>
</protein>
<dbReference type="Gene3D" id="3.40.50.1360">
    <property type="match status" value="1"/>
</dbReference>
<dbReference type="GO" id="GO:0009052">
    <property type="term" value="P:pentose-phosphate shunt, non-oxidative branch"/>
    <property type="evidence" value="ECO:0007669"/>
    <property type="project" value="UniProtKB-UniRule"/>
</dbReference>
<dbReference type="AlphaFoldDB" id="A0A239H0P3"/>
<feature type="binding site" evidence="3">
    <location>
        <begin position="30"/>
        <end position="33"/>
    </location>
    <ligand>
        <name>substrate</name>
    </ligand>
</feature>
<dbReference type="UniPathway" id="UPA00115">
    <property type="reaction ID" value="UER00412"/>
</dbReference>
<dbReference type="EMBL" id="FZOU01000002">
    <property type="protein sequence ID" value="SNS75036.1"/>
    <property type="molecule type" value="Genomic_DNA"/>
</dbReference>
<dbReference type="EC" id="5.3.1.6" evidence="3"/>
<reference evidence="4 5" key="1">
    <citation type="submission" date="2017-06" db="EMBL/GenBank/DDBJ databases">
        <authorList>
            <person name="Kim H.J."/>
            <person name="Triplett B.A."/>
        </authorList>
    </citation>
    <scope>NUCLEOTIDE SEQUENCE [LARGE SCALE GENOMIC DNA]</scope>
    <source>
        <strain evidence="4 5">DSM 18704</strain>
    </source>
</reference>
<keyword evidence="5" id="KW-1185">Reference proteome</keyword>
<keyword evidence="2 3" id="KW-0413">Isomerase</keyword>
<dbReference type="FunFam" id="3.40.50.1360:FF:000001">
    <property type="entry name" value="Ribose-5-phosphate isomerase A"/>
    <property type="match status" value="1"/>
</dbReference>
<comment type="subunit">
    <text evidence="3">Homodimer.</text>
</comment>
<dbReference type="InterPro" id="IPR037171">
    <property type="entry name" value="NagB/RpiA_transferase-like"/>
</dbReference>
<proteinExistence type="inferred from homology"/>
<dbReference type="HAMAP" id="MF_00170">
    <property type="entry name" value="Rib_5P_isom_A"/>
    <property type="match status" value="1"/>
</dbReference>
<dbReference type="GO" id="GO:0004751">
    <property type="term" value="F:ribose-5-phosphate isomerase activity"/>
    <property type="evidence" value="ECO:0007669"/>
    <property type="project" value="UniProtKB-UniRule"/>
</dbReference>
<dbReference type="Proteomes" id="UP000198356">
    <property type="component" value="Unassembled WGS sequence"/>
</dbReference>
<dbReference type="GO" id="GO:0006014">
    <property type="term" value="P:D-ribose metabolic process"/>
    <property type="evidence" value="ECO:0007669"/>
    <property type="project" value="TreeGrafter"/>
</dbReference>
<dbReference type="InterPro" id="IPR020672">
    <property type="entry name" value="Ribose5P_isomerase_typA_subgr"/>
</dbReference>
<evidence type="ECO:0000313" key="4">
    <source>
        <dbReference type="EMBL" id="SNS75036.1"/>
    </source>
</evidence>
<evidence type="ECO:0000256" key="1">
    <source>
        <dbReference type="ARBA" id="ARBA00001713"/>
    </source>
</evidence>
<comment type="function">
    <text evidence="3">Catalyzes the reversible conversion of ribose-5-phosphate to ribulose 5-phosphate.</text>
</comment>
<comment type="catalytic activity">
    <reaction evidence="1 3">
        <text>aldehydo-D-ribose 5-phosphate = D-ribulose 5-phosphate</text>
        <dbReference type="Rhea" id="RHEA:14657"/>
        <dbReference type="ChEBI" id="CHEBI:58121"/>
        <dbReference type="ChEBI" id="CHEBI:58273"/>
        <dbReference type="EC" id="5.3.1.6"/>
    </reaction>
</comment>
<feature type="binding site" evidence="3">
    <location>
        <begin position="85"/>
        <end position="88"/>
    </location>
    <ligand>
        <name>substrate</name>
    </ligand>
</feature>
<dbReference type="GO" id="GO:0005829">
    <property type="term" value="C:cytosol"/>
    <property type="evidence" value="ECO:0007669"/>
    <property type="project" value="TreeGrafter"/>
</dbReference>
<dbReference type="SUPFAM" id="SSF100950">
    <property type="entry name" value="NagB/RpiA/CoA transferase-like"/>
    <property type="match status" value="1"/>
</dbReference>
<dbReference type="Pfam" id="PF06026">
    <property type="entry name" value="Rib_5-P_isom_A"/>
    <property type="match status" value="1"/>
</dbReference>
<accession>A0A239H0P3</accession>
<sequence>MSDAQQAAKMVAAQRAADLIEEGMVVGLGSGSTATLFIKVLGEKVKSGLKIRAIASSAASETLARELNIPITDFDADPVIDLTVDGADEVAPGLALIKGGGGALLREKIVASASKQFFIVADKSKIVERLGKFPLPVEVIPMAAPLVSRQLQDLALIPTIRHHADGSLYITDEGNLILDCASGPELIADPELLAAEIRAMVGVVEHGLFLGMADLALIADTTGVEEHRP</sequence>
<dbReference type="NCBIfam" id="TIGR00021">
    <property type="entry name" value="rpiA"/>
    <property type="match status" value="1"/>
</dbReference>